<accession>A0A7S5RCZ0</accession>
<evidence type="ECO:0000313" key="2">
    <source>
        <dbReference type="EMBL" id="QIG72565.1"/>
    </source>
</evidence>
<evidence type="ECO:0000259" key="1">
    <source>
        <dbReference type="Pfam" id="PF00149"/>
    </source>
</evidence>
<dbReference type="Gene3D" id="3.60.21.10">
    <property type="match status" value="1"/>
</dbReference>
<proteinExistence type="predicted"/>
<sequence length="216" mass="25229">MEIRRFIGDVHGKYSQYKKILKESPYPTIQVGDMGVGFYERDRVTHEIKASANPPYDLMVKAEARFERGNHDNPRVCKNHTQWIPDGHTETIGKSKVMFIGGGLSIDRGMRIEGESWWPDEELSMTELYDMVDKYAEYRPDVMVTHDCPDIMAAIIFGVTDKGNYPSRTRQAFQSMFEIYQPKLWIFGHWHRSARYHHNGTKFICLAELEYLDIEL</sequence>
<dbReference type="InterPro" id="IPR004843">
    <property type="entry name" value="Calcineurin-like_PHP"/>
</dbReference>
<organism evidence="2 3">
    <name type="scientific">Rhizobium phage RHph_Y65</name>
    <dbReference type="NCBI Taxonomy" id="2509785"/>
    <lineage>
        <taxon>Viruses</taxon>
        <taxon>Duplodnaviria</taxon>
        <taxon>Heunggongvirae</taxon>
        <taxon>Uroviricota</taxon>
        <taxon>Caudoviricetes</taxon>
        <taxon>Kleczkowskaviridae</taxon>
        <taxon>Cuauhnahuacvirus</taxon>
        <taxon>Cuauhnahuacvirus Y65</taxon>
    </lineage>
</organism>
<gene>
    <name evidence="2" type="ORF">EVB97_007</name>
</gene>
<feature type="domain" description="Calcineurin-like phosphoesterase" evidence="1">
    <location>
        <begin position="6"/>
        <end position="192"/>
    </location>
</feature>
<keyword evidence="3" id="KW-1185">Reference proteome</keyword>
<protein>
    <submittedName>
        <fullName evidence="2">Putative metallophosphatase protein</fullName>
    </submittedName>
</protein>
<dbReference type="InterPro" id="IPR029052">
    <property type="entry name" value="Metallo-depent_PP-like"/>
</dbReference>
<dbReference type="GO" id="GO:0016787">
    <property type="term" value="F:hydrolase activity"/>
    <property type="evidence" value="ECO:0007669"/>
    <property type="project" value="InterPro"/>
</dbReference>
<dbReference type="Pfam" id="PF00149">
    <property type="entry name" value="Metallophos"/>
    <property type="match status" value="1"/>
</dbReference>
<dbReference type="Proteomes" id="UP000655883">
    <property type="component" value="Segment"/>
</dbReference>
<dbReference type="EMBL" id="MN988525">
    <property type="protein sequence ID" value="QIG72565.1"/>
    <property type="molecule type" value="Genomic_DNA"/>
</dbReference>
<dbReference type="SUPFAM" id="SSF56300">
    <property type="entry name" value="Metallo-dependent phosphatases"/>
    <property type="match status" value="1"/>
</dbReference>
<evidence type="ECO:0000313" key="3">
    <source>
        <dbReference type="Proteomes" id="UP000655883"/>
    </source>
</evidence>
<name>A0A7S5RCZ0_9CAUD</name>
<reference evidence="2 3" key="1">
    <citation type="submission" date="2020-01" db="EMBL/GenBank/DDBJ databases">
        <title>Patterns of diversity and host range of bacteriophage communities associated with bean-nodulatin bacteria.</title>
        <authorList>
            <person name="Vann Cauwenberghe J."/>
            <person name="Santamaria R.I."/>
            <person name="Bustos P."/>
            <person name="Juarez S."/>
            <person name="Gonzalez V."/>
        </authorList>
    </citation>
    <scope>NUCLEOTIDE SEQUENCE [LARGE SCALE GENOMIC DNA]</scope>
    <source>
        <strain evidence="3">RHph</strain>
    </source>
</reference>